<gene>
    <name evidence="3" type="ORF">ACFPQ9_42260</name>
</gene>
<protein>
    <submittedName>
        <fullName evidence="3">Trypco2 family protein</fullName>
    </submittedName>
</protein>
<reference evidence="4" key="1">
    <citation type="journal article" date="2019" name="Int. J. Syst. Evol. Microbiol.">
        <title>The Global Catalogue of Microorganisms (GCM) 10K type strain sequencing project: providing services to taxonomists for standard genome sequencing and annotation.</title>
        <authorList>
            <consortium name="The Broad Institute Genomics Platform"/>
            <consortium name="The Broad Institute Genome Sequencing Center for Infectious Disease"/>
            <person name="Wu L."/>
            <person name="Ma J."/>
        </authorList>
    </citation>
    <scope>NUCLEOTIDE SEQUENCE [LARGE SCALE GENOMIC DNA]</scope>
    <source>
        <strain evidence="4">KCTC 42586</strain>
    </source>
</reference>
<feature type="domain" description="Trypsin-co-occurring" evidence="2">
    <location>
        <begin position="299"/>
        <end position="373"/>
    </location>
</feature>
<keyword evidence="4" id="KW-1185">Reference proteome</keyword>
<dbReference type="InterPro" id="IPR019734">
    <property type="entry name" value="TPR_rpt"/>
</dbReference>
<dbReference type="SMART" id="SM00028">
    <property type="entry name" value="TPR"/>
    <property type="match status" value="3"/>
</dbReference>
<organism evidence="3 4">
    <name type="scientific">Streptomyces coerulescens</name>
    <dbReference type="NCBI Taxonomy" id="29304"/>
    <lineage>
        <taxon>Bacteria</taxon>
        <taxon>Bacillati</taxon>
        <taxon>Actinomycetota</taxon>
        <taxon>Actinomycetes</taxon>
        <taxon>Kitasatosporales</taxon>
        <taxon>Streptomycetaceae</taxon>
        <taxon>Streptomyces</taxon>
    </lineage>
</organism>
<dbReference type="Proteomes" id="UP001596263">
    <property type="component" value="Unassembled WGS sequence"/>
</dbReference>
<comment type="caution">
    <text evidence="3">The sequence shown here is derived from an EMBL/GenBank/DDBJ whole genome shotgun (WGS) entry which is preliminary data.</text>
</comment>
<dbReference type="SUPFAM" id="SSF48452">
    <property type="entry name" value="TPR-like"/>
    <property type="match status" value="1"/>
</dbReference>
<dbReference type="Gene3D" id="1.25.40.10">
    <property type="entry name" value="Tetratricopeptide repeat domain"/>
    <property type="match status" value="1"/>
</dbReference>
<proteinExistence type="predicted"/>
<sequence>MELLETVRRLAAKSPDQYAQWADLALLASSQWRAAGELRKALSCAQEAVHACRLAVSADDEGGHEVRLSQALLALGHGLTALDSPDEALDIFDEARAIAAEQTAKSPGSAGALPVMADALNAQAGLVAELGNLAEALHLAHQAVTAYERLNEVHGRGPTQTLLLAKGLNSRAVIAAASGDYDTATTDMERAVGLYREAIASGARNGEALLSRALHAQNAIQKERGTGPVHDAVQGSYAYLAAARHDPRVLATDLGTSSSSVFLTGFGPREEADARPGPAPENSTMEGTGAVGLERNTYVELATAIEAVRQELRRTAAHSDDLRFEVGPIELEFGVELRQDPGSRAGVRVMVLTGGPDQAAGAAQHRIRLELTPQSLSGEALLIGDDVARPRYDG</sequence>
<dbReference type="EMBL" id="JBHSKM010000049">
    <property type="protein sequence ID" value="MFC5220451.1"/>
    <property type="molecule type" value="Genomic_DNA"/>
</dbReference>
<evidence type="ECO:0000313" key="3">
    <source>
        <dbReference type="EMBL" id="MFC5220451.1"/>
    </source>
</evidence>
<dbReference type="RefSeq" id="WP_380865226.1">
    <property type="nucleotide sequence ID" value="NZ_JBHSKM010000049.1"/>
</dbReference>
<dbReference type="InterPro" id="IPR045608">
    <property type="entry name" value="Trypco2"/>
</dbReference>
<feature type="region of interest" description="Disordered" evidence="1">
    <location>
        <begin position="267"/>
        <end position="288"/>
    </location>
</feature>
<dbReference type="InterPro" id="IPR011990">
    <property type="entry name" value="TPR-like_helical_dom_sf"/>
</dbReference>
<evidence type="ECO:0000313" key="4">
    <source>
        <dbReference type="Proteomes" id="UP001596263"/>
    </source>
</evidence>
<accession>A0ABW0D095</accession>
<evidence type="ECO:0000256" key="1">
    <source>
        <dbReference type="SAM" id="MobiDB-lite"/>
    </source>
</evidence>
<evidence type="ECO:0000259" key="2">
    <source>
        <dbReference type="Pfam" id="PF19631"/>
    </source>
</evidence>
<dbReference type="Pfam" id="PF19631">
    <property type="entry name" value="Trypco2"/>
    <property type="match status" value="1"/>
</dbReference>
<name>A0ABW0D095_STRCD</name>